<keyword evidence="2" id="KW-1185">Reference proteome</keyword>
<name>A0A0E0KPR6_ORYPU</name>
<sequence length="216" mass="25041">MDLQRHHRILHGPVTASAINILDDLLIMEVLVRLMMKSVVRFKRVQKSWLGATKDAWFVRRHLMFSHVMTPDVLIALYIDDAKVELMLGATKQKVITLIILPTHCDGLVAIANNNRLDDEAEQVWSQHYHIDVFLEQIGTNGFFPVVSRCTEFLIPVDNEKFYQWYDWSETMLKEVNMGKDLDHERQDGSKLTCCELGLALYHVVPYMESLVSIRE</sequence>
<proteinExistence type="predicted"/>
<organism evidence="1">
    <name type="scientific">Oryza punctata</name>
    <name type="common">Red rice</name>
    <dbReference type="NCBI Taxonomy" id="4537"/>
    <lineage>
        <taxon>Eukaryota</taxon>
        <taxon>Viridiplantae</taxon>
        <taxon>Streptophyta</taxon>
        <taxon>Embryophyta</taxon>
        <taxon>Tracheophyta</taxon>
        <taxon>Spermatophyta</taxon>
        <taxon>Magnoliopsida</taxon>
        <taxon>Liliopsida</taxon>
        <taxon>Poales</taxon>
        <taxon>Poaceae</taxon>
        <taxon>BOP clade</taxon>
        <taxon>Oryzoideae</taxon>
        <taxon>Oryzeae</taxon>
        <taxon>Oryzinae</taxon>
        <taxon>Oryza</taxon>
    </lineage>
</organism>
<dbReference type="EnsemblPlants" id="OPUNC04G08370.1">
    <property type="protein sequence ID" value="OPUNC04G08370.1"/>
    <property type="gene ID" value="OPUNC04G08370"/>
</dbReference>
<dbReference type="HOGENOM" id="CLU_1279452_0_0_1"/>
<dbReference type="Gramene" id="OPUNC04G08370.1">
    <property type="protein sequence ID" value="OPUNC04G08370.1"/>
    <property type="gene ID" value="OPUNC04G08370"/>
</dbReference>
<dbReference type="InterPro" id="IPR036047">
    <property type="entry name" value="F-box-like_dom_sf"/>
</dbReference>
<reference evidence="1" key="2">
    <citation type="submission" date="2018-05" db="EMBL/GenBank/DDBJ databases">
        <title>OpunRS2 (Oryza punctata Reference Sequence Version 2).</title>
        <authorList>
            <person name="Zhang J."/>
            <person name="Kudrna D."/>
            <person name="Lee S."/>
            <person name="Talag J."/>
            <person name="Welchert J."/>
            <person name="Wing R.A."/>
        </authorList>
    </citation>
    <scope>NUCLEOTIDE SEQUENCE [LARGE SCALE GENOMIC DNA]</scope>
</reference>
<evidence type="ECO:0000313" key="1">
    <source>
        <dbReference type="EnsemblPlants" id="OPUNC04G08370.1"/>
    </source>
</evidence>
<evidence type="ECO:0000313" key="2">
    <source>
        <dbReference type="Proteomes" id="UP000026962"/>
    </source>
</evidence>
<accession>A0A0E0KPR6</accession>
<dbReference type="Proteomes" id="UP000026962">
    <property type="component" value="Chromosome 4"/>
</dbReference>
<dbReference type="SUPFAM" id="SSF81383">
    <property type="entry name" value="F-box domain"/>
    <property type="match status" value="1"/>
</dbReference>
<dbReference type="AlphaFoldDB" id="A0A0E0KPR6"/>
<reference evidence="1" key="1">
    <citation type="submission" date="2015-04" db="UniProtKB">
        <authorList>
            <consortium name="EnsemblPlants"/>
        </authorList>
    </citation>
    <scope>IDENTIFICATION</scope>
</reference>
<dbReference type="STRING" id="4537.A0A0E0KPR6"/>
<evidence type="ECO:0008006" key="3">
    <source>
        <dbReference type="Google" id="ProtNLM"/>
    </source>
</evidence>
<protein>
    <recommendedName>
        <fullName evidence="3">F-box domain-containing protein</fullName>
    </recommendedName>
</protein>